<dbReference type="KEGG" id="prel:PRELSG_1142300"/>
<keyword evidence="1" id="KW-0175">Coiled coil</keyword>
<dbReference type="GeneID" id="39737201"/>
<accession>A0A1J1H859</accession>
<dbReference type="OMA" id="YNFCKGV"/>
<dbReference type="RefSeq" id="XP_028534075.1">
    <property type="nucleotide sequence ID" value="XM_028677714.1"/>
</dbReference>
<dbReference type="Proteomes" id="UP000220158">
    <property type="component" value="Chromosome 11"/>
</dbReference>
<feature type="coiled-coil region" evidence="1">
    <location>
        <begin position="829"/>
        <end position="863"/>
    </location>
</feature>
<feature type="compositionally biased region" description="Basic and acidic residues" evidence="2">
    <location>
        <begin position="478"/>
        <end position="499"/>
    </location>
</feature>
<organism evidence="3 4">
    <name type="scientific">Plasmodium relictum</name>
    <dbReference type="NCBI Taxonomy" id="85471"/>
    <lineage>
        <taxon>Eukaryota</taxon>
        <taxon>Sar</taxon>
        <taxon>Alveolata</taxon>
        <taxon>Apicomplexa</taxon>
        <taxon>Aconoidasida</taxon>
        <taxon>Haemosporida</taxon>
        <taxon>Plasmodiidae</taxon>
        <taxon>Plasmodium</taxon>
        <taxon>Plasmodium (Haemamoeba)</taxon>
    </lineage>
</organism>
<dbReference type="VEuPathDB" id="PlasmoDB:PRELSG_1142300"/>
<dbReference type="AlphaFoldDB" id="A0A1J1H859"/>
<evidence type="ECO:0000313" key="4">
    <source>
        <dbReference type="Proteomes" id="UP000220158"/>
    </source>
</evidence>
<dbReference type="EMBL" id="LN835306">
    <property type="protein sequence ID" value="CRH01074.1"/>
    <property type="molecule type" value="Genomic_DNA"/>
</dbReference>
<keyword evidence="4" id="KW-1185">Reference proteome</keyword>
<evidence type="ECO:0000256" key="2">
    <source>
        <dbReference type="SAM" id="MobiDB-lite"/>
    </source>
</evidence>
<name>A0A1J1H859_PLARL</name>
<proteinExistence type="predicted"/>
<gene>
    <name evidence="3" type="ORF">PRELSG_1142300</name>
</gene>
<protein>
    <submittedName>
        <fullName evidence="3">Uncharacterized protein</fullName>
    </submittedName>
</protein>
<evidence type="ECO:0000313" key="3">
    <source>
        <dbReference type="EMBL" id="CRH01074.1"/>
    </source>
</evidence>
<evidence type="ECO:0000256" key="1">
    <source>
        <dbReference type="SAM" id="Coils"/>
    </source>
</evidence>
<feature type="coiled-coil region" evidence="1">
    <location>
        <begin position="907"/>
        <end position="941"/>
    </location>
</feature>
<feature type="region of interest" description="Disordered" evidence="2">
    <location>
        <begin position="469"/>
        <end position="503"/>
    </location>
</feature>
<reference evidence="3 4" key="1">
    <citation type="submission" date="2015-04" db="EMBL/GenBank/DDBJ databases">
        <authorList>
            <consortium name="Pathogen Informatics"/>
        </authorList>
    </citation>
    <scope>NUCLEOTIDE SEQUENCE [LARGE SCALE GENOMIC DNA]</scope>
    <source>
        <strain evidence="3 4">SGS1</strain>
    </source>
</reference>
<dbReference type="OrthoDB" id="377690at2759"/>
<sequence length="941" mass="112690">MDINNSDINKENNEVLWESLYNDFNEITSTHKKHFNYIENSLYEFCKGVSSNDNLSYDLKSIKNKSYLNNDTNYEEKQFLNEFLIKKEINKTDINNELLIDKNLNVENDKDYNIMINNETDYLKKEYLKNNYWENDYLKNNYFEIDYLKNDNCRNKSFNEVINSNQIENAGNFNHSSFLLNSISKKPESSFEFNEKNKYSDIRNPNMFNMNKYNSTYFNNGYKNSINNLKVHEEFLNKNDNNFLLNNNKNYDNLKEKESIRNLLGINTFDKNTPNTKNLDTDKYKNFKIKSEENLSFNNYNYIKNIKNFNSLEKLDTLLKNKCKYMNEDEIDLRLPNKINSNNTKQPIFNYDSYKINSVISENFNKNKQIDKNDVSSDKIEETNHNILINRSKRLIEISKKCLSGYSDLDNLNIIDLYKKENDYSKNGNYRDYKNDLKYHTYVDNQICTLEVNEYNNENEDNDEYEYTYENEDDENENEFKEYDESKDYNKNENNDYNRENNVGNKKKGYIEKETMIYMDNNKIEYNEENEERNIKLYERYDKKSIIEENSINSNVSLNCVEKCDTKKKEKNEDSENQTYNNSSDYDLNILFDNFDNLKNRNISIKKDQKLMNDNPEEKKKVKEKNDEGNNIIHNELEKNKEEVKIEIKKLVNLKSQEKDSENACFKDICERNVKNLDFNRKNDILLDGNFTDVGTNNIKREKNNFELENERIYNDYNLKNKKIEKTCEKEKKNGNTKLRKIIFPDDDKNIDENKKKCIDLEEIKKITDHNKILDHGTKNIKYSNNIKRLFKEKYFLEDLCEKRKCLLQKSKIENTKLSVEIKSLLSFNNNLSYALKEKEAEIKILKKQKEELEMKLMKRADNDYSFLDNSSTYDIYKNQKINSNYNICNKNSNSLNNMNNSNASIIKNYEKQIQELLVKVKMYETKNNDLQEQLKIFMNE</sequence>